<evidence type="ECO:0000313" key="1">
    <source>
        <dbReference type="EMBL" id="AGB38664.1"/>
    </source>
</evidence>
<dbReference type="InterPro" id="IPR014710">
    <property type="entry name" value="RmlC-like_jellyroll"/>
</dbReference>
<dbReference type="eggNOG" id="arCOG03003">
    <property type="taxonomic scope" value="Archaea"/>
</dbReference>
<accession>L0K2S1</accession>
<reference evidence="1 2" key="1">
    <citation type="submission" date="2012-11" db="EMBL/GenBank/DDBJ databases">
        <title>FINISHED of Natronococcus occultus SP4, DSM 3396.</title>
        <authorList>
            <consortium name="DOE Joint Genome Institute"/>
            <person name="Eisen J."/>
            <person name="Huntemann M."/>
            <person name="Wei C.-L."/>
            <person name="Han J."/>
            <person name="Detter J.C."/>
            <person name="Han C."/>
            <person name="Tapia R."/>
            <person name="Chen A."/>
            <person name="Kyrpides N."/>
            <person name="Mavromatis K."/>
            <person name="Markowitz V."/>
            <person name="Szeto E."/>
            <person name="Ivanova N."/>
            <person name="Mikhailova N."/>
            <person name="Ovchinnikova G."/>
            <person name="Pagani I."/>
            <person name="Pati A."/>
            <person name="Goodwin L."/>
            <person name="Nordberg H.P."/>
            <person name="Cantor M.N."/>
            <person name="Hua S.X."/>
            <person name="Woyke T."/>
            <person name="Eisen J."/>
            <person name="Klenk H.-P."/>
            <person name="Klenk H.-P."/>
        </authorList>
    </citation>
    <scope>NUCLEOTIDE SEQUENCE [LARGE SCALE GENOMIC DNA]</scope>
    <source>
        <strain evidence="1 2">SP4</strain>
    </source>
</reference>
<dbReference type="InterPro" id="IPR011051">
    <property type="entry name" value="RmlC_Cupin_sf"/>
</dbReference>
<name>L0K2S1_9EURY</name>
<evidence type="ECO:0000313" key="2">
    <source>
        <dbReference type="Proteomes" id="UP000010878"/>
    </source>
</evidence>
<dbReference type="SUPFAM" id="SSF51182">
    <property type="entry name" value="RmlC-like cupins"/>
    <property type="match status" value="1"/>
</dbReference>
<dbReference type="Proteomes" id="UP000010878">
    <property type="component" value="Chromosome"/>
</dbReference>
<dbReference type="EMBL" id="CP003929">
    <property type="protein sequence ID" value="AGB38664.1"/>
    <property type="molecule type" value="Genomic_DNA"/>
</dbReference>
<dbReference type="RefSeq" id="WP_015322103.1">
    <property type="nucleotide sequence ID" value="NC_019974.1"/>
</dbReference>
<proteinExistence type="predicted"/>
<dbReference type="GeneID" id="14403295"/>
<dbReference type="STRING" id="694430.Natoc_2908"/>
<organism evidence="1 2">
    <name type="scientific">Natronococcus occultus SP4</name>
    <dbReference type="NCBI Taxonomy" id="694430"/>
    <lineage>
        <taxon>Archaea</taxon>
        <taxon>Methanobacteriati</taxon>
        <taxon>Methanobacteriota</taxon>
        <taxon>Stenosarchaea group</taxon>
        <taxon>Halobacteria</taxon>
        <taxon>Halobacteriales</taxon>
        <taxon>Natrialbaceae</taxon>
        <taxon>Natronococcus</taxon>
    </lineage>
</organism>
<dbReference type="Gene3D" id="2.60.120.10">
    <property type="entry name" value="Jelly Rolls"/>
    <property type="match status" value="1"/>
</dbReference>
<sequence length="115" mass="13004">MISELAVRSFDSPDETVAFDNGRSERVTVDERTFWRSTVEPGWRFSRDNAPDLGTERCPSPHRLYVVTGRLTVETDDARETLQAGDVALIPPGHDAWTDGEDDELTVFVEETFDE</sequence>
<keyword evidence="2" id="KW-1185">Reference proteome</keyword>
<dbReference type="KEGG" id="nou:Natoc_2908"/>
<gene>
    <name evidence="1" type="ORF">Natoc_2908</name>
</gene>
<dbReference type="OrthoDB" id="189706at2157"/>
<dbReference type="HOGENOM" id="CLU_166867_0_0_2"/>
<dbReference type="AlphaFoldDB" id="L0K2S1"/>
<protein>
    <submittedName>
        <fullName evidence="1">Cupin domain-containing protein</fullName>
    </submittedName>
</protein>